<evidence type="ECO:0000313" key="1">
    <source>
        <dbReference type="EMBL" id="DAE05765.1"/>
    </source>
</evidence>
<dbReference type="EMBL" id="BK015417">
    <property type="protein sequence ID" value="DAE05765.1"/>
    <property type="molecule type" value="Genomic_DNA"/>
</dbReference>
<dbReference type="GO" id="GO:0006355">
    <property type="term" value="P:regulation of DNA-templated transcription"/>
    <property type="evidence" value="ECO:0007669"/>
    <property type="project" value="InterPro"/>
</dbReference>
<dbReference type="GO" id="GO:0003677">
    <property type="term" value="F:DNA binding"/>
    <property type="evidence" value="ECO:0007669"/>
    <property type="project" value="InterPro"/>
</dbReference>
<dbReference type="InterPro" id="IPR009061">
    <property type="entry name" value="DNA-bd_dom_put_sf"/>
</dbReference>
<sequence>MTLVYMGVSAIAERTGLTVNTIKSYVRKGMLPEPDAVIESPTGQIKGWTAETVQAWIENRPGSGWHRRDN</sequence>
<name>A0A8S5PGM2_9CAUD</name>
<protein>
    <submittedName>
        <fullName evidence="1">Helix-turn-helix domain protein</fullName>
    </submittedName>
</protein>
<accession>A0A8S5PGM2</accession>
<dbReference type="SUPFAM" id="SSF46955">
    <property type="entry name" value="Putative DNA-binding domain"/>
    <property type="match status" value="1"/>
</dbReference>
<organism evidence="1">
    <name type="scientific">Siphoviridae sp. ctrEg9</name>
    <dbReference type="NCBI Taxonomy" id="2825688"/>
    <lineage>
        <taxon>Viruses</taxon>
        <taxon>Duplodnaviria</taxon>
        <taxon>Heunggongvirae</taxon>
        <taxon>Uroviricota</taxon>
        <taxon>Caudoviricetes</taxon>
    </lineage>
</organism>
<proteinExistence type="predicted"/>
<reference evidence="1" key="1">
    <citation type="journal article" date="2021" name="Proc. Natl. Acad. Sci. U.S.A.">
        <title>A Catalog of Tens of Thousands of Viruses from Human Metagenomes Reveals Hidden Associations with Chronic Diseases.</title>
        <authorList>
            <person name="Tisza M.J."/>
            <person name="Buck C.B."/>
        </authorList>
    </citation>
    <scope>NUCLEOTIDE SEQUENCE</scope>
    <source>
        <strain evidence="1">CtrEg9</strain>
    </source>
</reference>